<dbReference type="SMART" id="SM00192">
    <property type="entry name" value="LDLa"/>
    <property type="match status" value="1"/>
</dbReference>
<feature type="disulfide bond" evidence="5">
    <location>
        <begin position="58"/>
        <end position="73"/>
    </location>
</feature>
<comment type="caution">
    <text evidence="6">Lacks conserved residue(s) required for the propagation of feature annotation.</text>
</comment>
<dbReference type="SUPFAM" id="SSF57424">
    <property type="entry name" value="LDL receptor-like module"/>
    <property type="match status" value="1"/>
</dbReference>
<dbReference type="SUPFAM" id="SSF56487">
    <property type="entry name" value="SRCR-like"/>
    <property type="match status" value="1"/>
</dbReference>
<dbReference type="PANTHER" id="PTHR24252">
    <property type="entry name" value="ACROSIN-RELATED"/>
    <property type="match status" value="1"/>
</dbReference>
<dbReference type="SMART" id="SM00202">
    <property type="entry name" value="SR"/>
    <property type="match status" value="1"/>
</dbReference>
<dbReference type="InterPro" id="IPR036772">
    <property type="entry name" value="SRCR-like_dom_sf"/>
</dbReference>
<organism evidence="9 10">
    <name type="scientific">Eleutherodactylus coqui</name>
    <name type="common">Puerto Rican coqui</name>
    <dbReference type="NCBI Taxonomy" id="57060"/>
    <lineage>
        <taxon>Eukaryota</taxon>
        <taxon>Metazoa</taxon>
        <taxon>Chordata</taxon>
        <taxon>Craniata</taxon>
        <taxon>Vertebrata</taxon>
        <taxon>Euteleostomi</taxon>
        <taxon>Amphibia</taxon>
        <taxon>Batrachia</taxon>
        <taxon>Anura</taxon>
        <taxon>Neobatrachia</taxon>
        <taxon>Hyloidea</taxon>
        <taxon>Eleutherodactylidae</taxon>
        <taxon>Eleutherodactylinae</taxon>
        <taxon>Eleutherodactylus</taxon>
        <taxon>Eleutherodactylus</taxon>
    </lineage>
</organism>
<dbReference type="InterPro" id="IPR001190">
    <property type="entry name" value="SRCR"/>
</dbReference>
<keyword evidence="10" id="KW-1185">Reference proteome</keyword>
<comment type="caution">
    <text evidence="9">The sequence shown here is derived from an EMBL/GenBank/DDBJ whole genome shotgun (WGS) entry which is preliminary data.</text>
</comment>
<feature type="domain" description="SRCR" evidence="8">
    <location>
        <begin position="77"/>
        <end position="186"/>
    </location>
</feature>
<dbReference type="InterPro" id="IPR043504">
    <property type="entry name" value="Peptidase_S1_PA_chymotrypsin"/>
</dbReference>
<feature type="non-terminal residue" evidence="9">
    <location>
        <position position="1"/>
    </location>
</feature>
<dbReference type="PROSITE" id="PS50068">
    <property type="entry name" value="LDLRA_2"/>
    <property type="match status" value="1"/>
</dbReference>
<dbReference type="PROSITE" id="PS50240">
    <property type="entry name" value="TRYPSIN_DOM"/>
    <property type="match status" value="1"/>
</dbReference>
<dbReference type="PROSITE" id="PS50287">
    <property type="entry name" value="SRCR_2"/>
    <property type="match status" value="1"/>
</dbReference>
<dbReference type="InterPro" id="IPR036055">
    <property type="entry name" value="LDL_receptor-like_sf"/>
</dbReference>
<evidence type="ECO:0000256" key="6">
    <source>
        <dbReference type="PROSITE-ProRule" id="PRU00196"/>
    </source>
</evidence>
<evidence type="ECO:0000259" key="8">
    <source>
        <dbReference type="PROSITE" id="PS50287"/>
    </source>
</evidence>
<protein>
    <recommendedName>
        <fullName evidence="11">SRCR domain-containing protein</fullName>
    </recommendedName>
</protein>
<evidence type="ECO:0000256" key="5">
    <source>
        <dbReference type="PROSITE-ProRule" id="PRU00124"/>
    </source>
</evidence>
<evidence type="ECO:0000259" key="7">
    <source>
        <dbReference type="PROSITE" id="PS50240"/>
    </source>
</evidence>
<dbReference type="Pfam" id="PF15494">
    <property type="entry name" value="SRCR_2"/>
    <property type="match status" value="1"/>
</dbReference>
<reference evidence="9" key="1">
    <citation type="thesis" date="2020" institute="ProQuest LLC" country="789 East Eisenhower Parkway, Ann Arbor, MI, USA">
        <title>Comparative Genomics and Chromosome Evolution.</title>
        <authorList>
            <person name="Mudd A.B."/>
        </authorList>
    </citation>
    <scope>NUCLEOTIDE SEQUENCE</scope>
    <source>
        <strain evidence="9">HN-11 Male</strain>
        <tissue evidence="9">Kidney and liver</tissue>
    </source>
</reference>
<keyword evidence="4 5" id="KW-1015">Disulfide bond</keyword>
<dbReference type="FunFam" id="2.40.10.10:FF:000068">
    <property type="entry name" value="transmembrane protease serine 2"/>
    <property type="match status" value="1"/>
</dbReference>
<sequence>KSWESPLSFPLPFTSLPQLVSLTCNPVLSALLPVKVVLDNYYFFCTKSVKFISLDKWCDGTQDCSDNEDEQRCVQKVDFSNNSIVRLTDSGSVVQVFASGRWNSICYDGFDATRAKAVCAQLGYASDPTFSFVRAGAGSGPFGTLWLAGSGIGANPIDTVCPSGNIVSLRCIACGFDHNKARIVGGQDSAIEDTPWQVSVQYMGQHVCGGSILTPCMILCAAHCFPMGQQQVDRFRIQAGSSTLTYLFGTPVDKIFIHSRYQLGQKPHDIAVLKLKNCLSLSG</sequence>
<evidence type="ECO:0000256" key="2">
    <source>
        <dbReference type="ARBA" id="ARBA00022801"/>
    </source>
</evidence>
<dbReference type="InterPro" id="IPR009003">
    <property type="entry name" value="Peptidase_S1_PA"/>
</dbReference>
<dbReference type="SUPFAM" id="SSF50494">
    <property type="entry name" value="Trypsin-like serine proteases"/>
    <property type="match status" value="1"/>
</dbReference>
<dbReference type="AlphaFoldDB" id="A0A8J6F6L0"/>
<keyword evidence="1" id="KW-0645">Protease</keyword>
<dbReference type="CDD" id="cd00112">
    <property type="entry name" value="LDLa"/>
    <property type="match status" value="1"/>
</dbReference>
<proteinExistence type="predicted"/>
<name>A0A8J6F6L0_ELECQ</name>
<dbReference type="OrthoDB" id="6380398at2759"/>
<evidence type="ECO:0000256" key="3">
    <source>
        <dbReference type="ARBA" id="ARBA00022825"/>
    </source>
</evidence>
<evidence type="ECO:0000313" key="10">
    <source>
        <dbReference type="Proteomes" id="UP000770717"/>
    </source>
</evidence>
<dbReference type="InterPro" id="IPR001254">
    <property type="entry name" value="Trypsin_dom"/>
</dbReference>
<evidence type="ECO:0008006" key="11">
    <source>
        <dbReference type="Google" id="ProtNLM"/>
    </source>
</evidence>
<dbReference type="Pfam" id="PF00089">
    <property type="entry name" value="Trypsin"/>
    <property type="match status" value="1"/>
</dbReference>
<dbReference type="Proteomes" id="UP000770717">
    <property type="component" value="Unassembled WGS sequence"/>
</dbReference>
<dbReference type="PANTHER" id="PTHR24252:SF24">
    <property type="entry name" value="TRANSMEMBRANE PROTEASE SERINE 2-LIKE ISOFORM X1"/>
    <property type="match status" value="1"/>
</dbReference>
<dbReference type="EMBL" id="WNTK01000006">
    <property type="protein sequence ID" value="KAG9482517.1"/>
    <property type="molecule type" value="Genomic_DNA"/>
</dbReference>
<evidence type="ECO:0000256" key="1">
    <source>
        <dbReference type="ARBA" id="ARBA00022670"/>
    </source>
</evidence>
<accession>A0A8J6F6L0</accession>
<keyword evidence="3" id="KW-0720">Serine protease</keyword>
<gene>
    <name evidence="9" type="ORF">GDO78_011277</name>
</gene>
<dbReference type="Pfam" id="PF00057">
    <property type="entry name" value="Ldl_recept_a"/>
    <property type="match status" value="1"/>
</dbReference>
<dbReference type="Gene3D" id="2.40.10.10">
    <property type="entry name" value="Trypsin-like serine proteases"/>
    <property type="match status" value="1"/>
</dbReference>
<feature type="non-terminal residue" evidence="9">
    <location>
        <position position="283"/>
    </location>
</feature>
<dbReference type="GO" id="GO:0006508">
    <property type="term" value="P:proteolysis"/>
    <property type="evidence" value="ECO:0007669"/>
    <property type="project" value="UniProtKB-KW"/>
</dbReference>
<dbReference type="InterPro" id="IPR002172">
    <property type="entry name" value="LDrepeatLR_classA_rpt"/>
</dbReference>
<evidence type="ECO:0000256" key="4">
    <source>
        <dbReference type="ARBA" id="ARBA00023157"/>
    </source>
</evidence>
<feature type="domain" description="Peptidase S1" evidence="7">
    <location>
        <begin position="183"/>
        <end position="283"/>
    </location>
</feature>
<dbReference type="Gene3D" id="4.10.400.10">
    <property type="entry name" value="Low-density Lipoprotein Receptor"/>
    <property type="match status" value="1"/>
</dbReference>
<evidence type="ECO:0000313" key="9">
    <source>
        <dbReference type="EMBL" id="KAG9482517.1"/>
    </source>
</evidence>
<dbReference type="GO" id="GO:0004252">
    <property type="term" value="F:serine-type endopeptidase activity"/>
    <property type="evidence" value="ECO:0007669"/>
    <property type="project" value="InterPro"/>
</dbReference>
<keyword evidence="2" id="KW-0378">Hydrolase</keyword>
<dbReference type="GO" id="GO:0016020">
    <property type="term" value="C:membrane"/>
    <property type="evidence" value="ECO:0007669"/>
    <property type="project" value="InterPro"/>
</dbReference>
<dbReference type="Gene3D" id="3.10.250.10">
    <property type="entry name" value="SRCR-like domain"/>
    <property type="match status" value="1"/>
</dbReference>